<evidence type="ECO:0000313" key="2">
    <source>
        <dbReference type="EMBL" id="QHU16262.1"/>
    </source>
</evidence>
<sequence length="320" mass="37861">MNYCIVYLASPLDGYNSILSTGEKRIVMMYMSLKNITSHLKLPVIIFHEDFTEKEMNNMRNIYSNIVFEKIDMIRNDLIFKQKPCKTSMLSDNKCLCKKNSNLNKNPKSICFRPKGYLMMCRFFSGEMQNHPSLQKYDGYIRFDDDSFLIKPFISQENFLNELKDKDYVFRSIFRESQDQKELFNFTIDYCNSKGMNIRNILTRCKSMGIIDKNNNYLGHSPYNNFHFSKLSLWKHPIISDYIHKLNEVGGCLKKGWMDANIHAMIIFVIMPEINLKVYGFYNFGYRHNRAFSIFGNYSLTSVENERFFPLIDISEVKNY</sequence>
<organism evidence="2">
    <name type="scientific">viral metagenome</name>
    <dbReference type="NCBI Taxonomy" id="1070528"/>
    <lineage>
        <taxon>unclassified sequences</taxon>
        <taxon>metagenomes</taxon>
        <taxon>organismal metagenomes</taxon>
    </lineage>
</organism>
<dbReference type="GO" id="GO:0005794">
    <property type="term" value="C:Golgi apparatus"/>
    <property type="evidence" value="ECO:0007669"/>
    <property type="project" value="TreeGrafter"/>
</dbReference>
<dbReference type="InterPro" id="IPR002685">
    <property type="entry name" value="Glyco_trans_15"/>
</dbReference>
<dbReference type="GO" id="GO:0000032">
    <property type="term" value="P:cell wall mannoprotein biosynthetic process"/>
    <property type="evidence" value="ECO:0007669"/>
    <property type="project" value="TreeGrafter"/>
</dbReference>
<dbReference type="PANTHER" id="PTHR31121">
    <property type="entry name" value="ALPHA-1,2 MANNOSYLTRANSFERASE KTR1"/>
    <property type="match status" value="1"/>
</dbReference>
<keyword evidence="1" id="KW-0808">Transferase</keyword>
<dbReference type="PANTHER" id="PTHR31121:SF6">
    <property type="entry name" value="ALPHA-1,2 MANNOSYLTRANSFERASE KTR1"/>
    <property type="match status" value="1"/>
</dbReference>
<dbReference type="Pfam" id="PF01793">
    <property type="entry name" value="Glyco_transf_15"/>
    <property type="match status" value="1"/>
</dbReference>
<proteinExistence type="predicted"/>
<name>A0A6C0KE05_9ZZZZ</name>
<dbReference type="InterPro" id="IPR029044">
    <property type="entry name" value="Nucleotide-diphossugar_trans"/>
</dbReference>
<dbReference type="GO" id="GO:0016020">
    <property type="term" value="C:membrane"/>
    <property type="evidence" value="ECO:0007669"/>
    <property type="project" value="InterPro"/>
</dbReference>
<reference evidence="2" key="1">
    <citation type="journal article" date="2020" name="Nature">
        <title>Giant virus diversity and host interactions through global metagenomics.</title>
        <authorList>
            <person name="Schulz F."/>
            <person name="Roux S."/>
            <person name="Paez-Espino D."/>
            <person name="Jungbluth S."/>
            <person name="Walsh D.A."/>
            <person name="Denef V.J."/>
            <person name="McMahon K.D."/>
            <person name="Konstantinidis K.T."/>
            <person name="Eloe-Fadrosh E.A."/>
            <person name="Kyrpides N.C."/>
            <person name="Woyke T."/>
        </authorList>
    </citation>
    <scope>NUCLEOTIDE SEQUENCE</scope>
    <source>
        <strain evidence="2">GVMAG-S-3300011013-78</strain>
    </source>
</reference>
<dbReference type="Gene3D" id="3.90.550.10">
    <property type="entry name" value="Spore Coat Polysaccharide Biosynthesis Protein SpsA, Chain A"/>
    <property type="match status" value="1"/>
</dbReference>
<dbReference type="AlphaFoldDB" id="A0A6C0KE05"/>
<evidence type="ECO:0000256" key="1">
    <source>
        <dbReference type="ARBA" id="ARBA00022679"/>
    </source>
</evidence>
<protein>
    <submittedName>
        <fullName evidence="2">Uncharacterized protein</fullName>
    </submittedName>
</protein>
<dbReference type="GO" id="GO:0000026">
    <property type="term" value="F:alpha-1,2-mannosyltransferase activity"/>
    <property type="evidence" value="ECO:0007669"/>
    <property type="project" value="TreeGrafter"/>
</dbReference>
<dbReference type="EMBL" id="MN740878">
    <property type="protein sequence ID" value="QHU16262.1"/>
    <property type="molecule type" value="Genomic_DNA"/>
</dbReference>
<accession>A0A6C0KE05</accession>
<dbReference type="SUPFAM" id="SSF53448">
    <property type="entry name" value="Nucleotide-diphospho-sugar transferases"/>
    <property type="match status" value="1"/>
</dbReference>
<dbReference type="GO" id="GO:0006487">
    <property type="term" value="P:protein N-linked glycosylation"/>
    <property type="evidence" value="ECO:0007669"/>
    <property type="project" value="TreeGrafter"/>
</dbReference>